<dbReference type="Proteomes" id="UP001079657">
    <property type="component" value="Unassembled WGS sequence"/>
</dbReference>
<proteinExistence type="predicted"/>
<organism evidence="1 2">
    <name type="scientific">Clostridium ganghwense</name>
    <dbReference type="NCBI Taxonomy" id="312089"/>
    <lineage>
        <taxon>Bacteria</taxon>
        <taxon>Bacillati</taxon>
        <taxon>Bacillota</taxon>
        <taxon>Clostridia</taxon>
        <taxon>Eubacteriales</taxon>
        <taxon>Clostridiaceae</taxon>
        <taxon>Clostridium</taxon>
    </lineage>
</organism>
<comment type="caution">
    <text evidence="1">The sequence shown here is derived from an EMBL/GenBank/DDBJ whole genome shotgun (WGS) entry which is preliminary data.</text>
</comment>
<keyword evidence="2" id="KW-1185">Reference proteome</keyword>
<name>A0ABT4CPX0_9CLOT</name>
<gene>
    <name evidence="1" type="ORF">OXH55_10715</name>
</gene>
<dbReference type="RefSeq" id="WP_268049949.1">
    <property type="nucleotide sequence ID" value="NZ_JAPQES010000003.1"/>
</dbReference>
<protein>
    <submittedName>
        <fullName evidence="1">Uncharacterized protein</fullName>
    </submittedName>
</protein>
<sequence length="100" mass="11966">MKKIITILLIITLIRGLLIFKNTPKKIAIKSFTVEKSSQLPINIQSDNTYLDKFYNNNIVLIQTHINNTLSNNYKNILRHKYFYNLRTTIFKVFKWYKII</sequence>
<dbReference type="EMBL" id="JAPQES010000003">
    <property type="protein sequence ID" value="MCY6371105.1"/>
    <property type="molecule type" value="Genomic_DNA"/>
</dbReference>
<accession>A0ABT4CPX0</accession>
<evidence type="ECO:0000313" key="2">
    <source>
        <dbReference type="Proteomes" id="UP001079657"/>
    </source>
</evidence>
<evidence type="ECO:0000313" key="1">
    <source>
        <dbReference type="EMBL" id="MCY6371105.1"/>
    </source>
</evidence>
<reference evidence="1" key="1">
    <citation type="submission" date="2022-12" db="EMBL/GenBank/DDBJ databases">
        <authorList>
            <person name="Wang J."/>
        </authorList>
    </citation>
    <scope>NUCLEOTIDE SEQUENCE</scope>
    <source>
        <strain evidence="1">HY-42-06</strain>
    </source>
</reference>